<organism evidence="3 4">
    <name type="scientific">Candidatus Nesterenkonia stercoripullorum</name>
    <dbReference type="NCBI Taxonomy" id="2838701"/>
    <lineage>
        <taxon>Bacteria</taxon>
        <taxon>Bacillati</taxon>
        <taxon>Actinomycetota</taxon>
        <taxon>Actinomycetes</taxon>
        <taxon>Micrococcales</taxon>
        <taxon>Micrococcaceae</taxon>
        <taxon>Nesterenkonia</taxon>
    </lineage>
</organism>
<dbReference type="PANTHER" id="PTHR34039:SF1">
    <property type="entry name" value="UPF0102 PROTEIN YRAN"/>
    <property type="match status" value="1"/>
</dbReference>
<comment type="caution">
    <text evidence="3">The sequence shown here is derived from an EMBL/GenBank/DDBJ whole genome shotgun (WGS) entry which is preliminary data.</text>
</comment>
<dbReference type="PANTHER" id="PTHR34039">
    <property type="entry name" value="UPF0102 PROTEIN YRAN"/>
    <property type="match status" value="1"/>
</dbReference>
<accession>A0A9D1UUR5</accession>
<evidence type="ECO:0000313" key="3">
    <source>
        <dbReference type="EMBL" id="HIX00692.1"/>
    </source>
</evidence>
<dbReference type="Pfam" id="PF02021">
    <property type="entry name" value="UPF0102"/>
    <property type="match status" value="1"/>
</dbReference>
<dbReference type="CDD" id="cd20736">
    <property type="entry name" value="PoNe_Nuclease"/>
    <property type="match status" value="1"/>
</dbReference>
<dbReference type="GO" id="GO:0003676">
    <property type="term" value="F:nucleic acid binding"/>
    <property type="evidence" value="ECO:0007669"/>
    <property type="project" value="InterPro"/>
</dbReference>
<evidence type="ECO:0000313" key="4">
    <source>
        <dbReference type="Proteomes" id="UP000824151"/>
    </source>
</evidence>
<dbReference type="SUPFAM" id="SSF52980">
    <property type="entry name" value="Restriction endonuclease-like"/>
    <property type="match status" value="1"/>
</dbReference>
<dbReference type="EMBL" id="DXGD01000414">
    <property type="protein sequence ID" value="HIX00692.1"/>
    <property type="molecule type" value="Genomic_DNA"/>
</dbReference>
<dbReference type="HAMAP" id="MF_00048">
    <property type="entry name" value="UPF0102"/>
    <property type="match status" value="1"/>
</dbReference>
<dbReference type="InterPro" id="IPR011335">
    <property type="entry name" value="Restrct_endonuc-II-like"/>
</dbReference>
<reference evidence="3" key="2">
    <citation type="submission" date="2021-04" db="EMBL/GenBank/DDBJ databases">
        <authorList>
            <person name="Gilroy R."/>
        </authorList>
    </citation>
    <scope>NUCLEOTIDE SEQUENCE</scope>
    <source>
        <strain evidence="3">ChiHejej3B27-3195</strain>
    </source>
</reference>
<dbReference type="InterPro" id="IPR011856">
    <property type="entry name" value="tRNA_endonuc-like_dom_sf"/>
</dbReference>
<dbReference type="NCBIfam" id="NF009154">
    <property type="entry name" value="PRK12497.3-3"/>
    <property type="match status" value="1"/>
</dbReference>
<dbReference type="AlphaFoldDB" id="A0A9D1UUR5"/>
<sequence length="124" mass="13835">MRAKDHTGLLGEDIAAEFLIGLGYRVLERRWRTSRGELDLVVEDGRCLVAVEVKARRGRGFGHPLESIDQQKLRRLHLLVNEYAAQRRSWAAGCRVDVVSVVLGPGSLDGVIAPDIEYLQDVTL</sequence>
<gene>
    <name evidence="3" type="ORF">H9871_11185</name>
</gene>
<dbReference type="Proteomes" id="UP000824151">
    <property type="component" value="Unassembled WGS sequence"/>
</dbReference>
<name>A0A9D1UUR5_9MICC</name>
<reference evidence="3" key="1">
    <citation type="journal article" date="2021" name="PeerJ">
        <title>Extensive microbial diversity within the chicken gut microbiome revealed by metagenomics and culture.</title>
        <authorList>
            <person name="Gilroy R."/>
            <person name="Ravi A."/>
            <person name="Getino M."/>
            <person name="Pursley I."/>
            <person name="Horton D.L."/>
            <person name="Alikhan N.F."/>
            <person name="Baker D."/>
            <person name="Gharbi K."/>
            <person name="Hall N."/>
            <person name="Watson M."/>
            <person name="Adriaenssens E.M."/>
            <person name="Foster-Nyarko E."/>
            <person name="Jarju S."/>
            <person name="Secka A."/>
            <person name="Antonio M."/>
            <person name="Oren A."/>
            <person name="Chaudhuri R.R."/>
            <person name="La Ragione R."/>
            <person name="Hildebrand F."/>
            <person name="Pallen M.J."/>
        </authorList>
    </citation>
    <scope>NUCLEOTIDE SEQUENCE</scope>
    <source>
        <strain evidence="3">ChiHejej3B27-3195</strain>
    </source>
</reference>
<evidence type="ECO:0000256" key="2">
    <source>
        <dbReference type="HAMAP-Rule" id="MF_00048"/>
    </source>
</evidence>
<proteinExistence type="inferred from homology"/>
<comment type="similarity">
    <text evidence="1 2">Belongs to the UPF0102 family.</text>
</comment>
<evidence type="ECO:0000256" key="1">
    <source>
        <dbReference type="ARBA" id="ARBA00006738"/>
    </source>
</evidence>
<dbReference type="Gene3D" id="3.40.1350.10">
    <property type="match status" value="1"/>
</dbReference>
<dbReference type="InterPro" id="IPR003509">
    <property type="entry name" value="UPF0102_YraN-like"/>
</dbReference>
<protein>
    <recommendedName>
        <fullName evidence="2">UPF0102 protein H9871_11185</fullName>
    </recommendedName>
</protein>